<evidence type="ECO:0000313" key="11">
    <source>
        <dbReference type="Proteomes" id="UP000663828"/>
    </source>
</evidence>
<dbReference type="SUPFAM" id="SSF81321">
    <property type="entry name" value="Family A G protein-coupled receptor-like"/>
    <property type="match status" value="1"/>
</dbReference>
<feature type="transmembrane region" description="Helical" evidence="8">
    <location>
        <begin position="218"/>
        <end position="240"/>
    </location>
</feature>
<comment type="caution">
    <text evidence="10">The sequence shown here is derived from an EMBL/GenBank/DDBJ whole genome shotgun (WGS) entry which is preliminary data.</text>
</comment>
<accession>A0A815S6U3</accession>
<sequence>MSTLALVASNLLIYGGSFVFILGVVGNVLNIILFLSLKTFRETSAIMYLLLTSFVHIGLLLSGLITRIAYNIFAVDWTTLSVVYCKFRIYFFHFCGLSALTGTSLAIIDQFLATSTRHQWRQCSNIKNARYVSILTLFFWLVYLCPHLINFDIVVKDRPSCAITSSVYAKYYNDVFIPVMWFVLPYSIVILFCFLTYRNIRNISYRTVPLLRRRIDEQLTVMIFIQAIFSVMITFPYMIYLTIVSHVSFSADQFTMDRLLLVQNSTILMYYMCSASPFYIYVCASERFRRQLHHVFTGYFRNRWQKRRVHVIDLF</sequence>
<protein>
    <recommendedName>
        <fullName evidence="9">G-protein coupled receptors family 1 profile domain-containing protein</fullName>
    </recommendedName>
</protein>
<proteinExistence type="predicted"/>
<dbReference type="EMBL" id="CAJNOR010004233">
    <property type="protein sequence ID" value="CAF1486216.1"/>
    <property type="molecule type" value="Genomic_DNA"/>
</dbReference>
<gene>
    <name evidence="10" type="ORF">XAT740_LOCUS38822</name>
</gene>
<dbReference type="GO" id="GO:0005886">
    <property type="term" value="C:plasma membrane"/>
    <property type="evidence" value="ECO:0007669"/>
    <property type="project" value="TreeGrafter"/>
</dbReference>
<reference evidence="10" key="1">
    <citation type="submission" date="2021-02" db="EMBL/GenBank/DDBJ databases">
        <authorList>
            <person name="Nowell W R."/>
        </authorList>
    </citation>
    <scope>NUCLEOTIDE SEQUENCE</scope>
</reference>
<evidence type="ECO:0000256" key="5">
    <source>
        <dbReference type="ARBA" id="ARBA00023136"/>
    </source>
</evidence>
<dbReference type="Gene3D" id="1.20.1070.10">
    <property type="entry name" value="Rhodopsin 7-helix transmembrane proteins"/>
    <property type="match status" value="1"/>
</dbReference>
<dbReference type="AlphaFoldDB" id="A0A815S6U3"/>
<evidence type="ECO:0000256" key="3">
    <source>
        <dbReference type="ARBA" id="ARBA00022989"/>
    </source>
</evidence>
<feature type="transmembrane region" description="Helical" evidence="8">
    <location>
        <begin position="12"/>
        <end position="35"/>
    </location>
</feature>
<evidence type="ECO:0000256" key="4">
    <source>
        <dbReference type="ARBA" id="ARBA00023040"/>
    </source>
</evidence>
<evidence type="ECO:0000256" key="6">
    <source>
        <dbReference type="ARBA" id="ARBA00023170"/>
    </source>
</evidence>
<keyword evidence="6" id="KW-0675">Receptor</keyword>
<keyword evidence="11" id="KW-1185">Reference proteome</keyword>
<evidence type="ECO:0000313" key="10">
    <source>
        <dbReference type="EMBL" id="CAF1486216.1"/>
    </source>
</evidence>
<feature type="transmembrane region" description="Helical" evidence="8">
    <location>
        <begin position="129"/>
        <end position="149"/>
    </location>
</feature>
<dbReference type="PANTHER" id="PTHR24243:SF233">
    <property type="entry name" value="THYROTROPIN-RELEASING HORMONE RECEPTOR"/>
    <property type="match status" value="1"/>
</dbReference>
<comment type="subcellular location">
    <subcellularLocation>
        <location evidence="1">Membrane</location>
        <topology evidence="1">Multi-pass membrane protein</topology>
    </subcellularLocation>
</comment>
<feature type="transmembrane region" description="Helical" evidence="8">
    <location>
        <begin position="90"/>
        <end position="108"/>
    </location>
</feature>
<evidence type="ECO:0000256" key="7">
    <source>
        <dbReference type="ARBA" id="ARBA00023224"/>
    </source>
</evidence>
<organism evidence="10 11">
    <name type="scientific">Adineta ricciae</name>
    <name type="common">Rotifer</name>
    <dbReference type="NCBI Taxonomy" id="249248"/>
    <lineage>
        <taxon>Eukaryota</taxon>
        <taxon>Metazoa</taxon>
        <taxon>Spiralia</taxon>
        <taxon>Gnathifera</taxon>
        <taxon>Rotifera</taxon>
        <taxon>Eurotatoria</taxon>
        <taxon>Bdelloidea</taxon>
        <taxon>Adinetida</taxon>
        <taxon>Adinetidae</taxon>
        <taxon>Adineta</taxon>
    </lineage>
</organism>
<dbReference type="InterPro" id="IPR017452">
    <property type="entry name" value="GPCR_Rhodpsn_7TM"/>
</dbReference>
<dbReference type="Proteomes" id="UP000663828">
    <property type="component" value="Unassembled WGS sequence"/>
</dbReference>
<keyword evidence="4" id="KW-0297">G-protein coupled receptor</keyword>
<name>A0A815S6U3_ADIRI</name>
<feature type="domain" description="G-protein coupled receptors family 1 profile" evidence="9">
    <location>
        <begin position="26"/>
        <end position="280"/>
    </location>
</feature>
<keyword evidence="2 8" id="KW-0812">Transmembrane</keyword>
<keyword evidence="5 8" id="KW-0472">Membrane</keyword>
<keyword evidence="7" id="KW-0807">Transducer</keyword>
<feature type="transmembrane region" description="Helical" evidence="8">
    <location>
        <begin position="260"/>
        <end position="282"/>
    </location>
</feature>
<feature type="transmembrane region" description="Helical" evidence="8">
    <location>
        <begin position="175"/>
        <end position="197"/>
    </location>
</feature>
<evidence type="ECO:0000256" key="8">
    <source>
        <dbReference type="SAM" id="Phobius"/>
    </source>
</evidence>
<dbReference type="GO" id="GO:0004930">
    <property type="term" value="F:G protein-coupled receptor activity"/>
    <property type="evidence" value="ECO:0007669"/>
    <property type="project" value="UniProtKB-KW"/>
</dbReference>
<evidence type="ECO:0000256" key="2">
    <source>
        <dbReference type="ARBA" id="ARBA00022692"/>
    </source>
</evidence>
<evidence type="ECO:0000259" key="9">
    <source>
        <dbReference type="PROSITE" id="PS50262"/>
    </source>
</evidence>
<dbReference type="PANTHER" id="PTHR24243">
    <property type="entry name" value="G-PROTEIN COUPLED RECEPTOR"/>
    <property type="match status" value="1"/>
</dbReference>
<keyword evidence="3 8" id="KW-1133">Transmembrane helix</keyword>
<dbReference type="PROSITE" id="PS50262">
    <property type="entry name" value="G_PROTEIN_RECEP_F1_2"/>
    <property type="match status" value="1"/>
</dbReference>
<evidence type="ECO:0000256" key="1">
    <source>
        <dbReference type="ARBA" id="ARBA00004141"/>
    </source>
</evidence>
<feature type="transmembrane region" description="Helical" evidence="8">
    <location>
        <begin position="47"/>
        <end position="70"/>
    </location>
</feature>